<dbReference type="AlphaFoldDB" id="A0AAV2HNJ0"/>
<gene>
    <name evidence="3" type="ORF">GSLYS_00008913001</name>
</gene>
<accession>A0AAV2HNJ0</accession>
<reference evidence="3 4" key="1">
    <citation type="submission" date="2024-04" db="EMBL/GenBank/DDBJ databases">
        <authorList>
            <consortium name="Genoscope - CEA"/>
            <person name="William W."/>
        </authorList>
    </citation>
    <scope>NUCLEOTIDE SEQUENCE [LARGE SCALE GENOMIC DNA]</scope>
</reference>
<feature type="compositionally biased region" description="Basic and acidic residues" evidence="2">
    <location>
        <begin position="1"/>
        <end position="16"/>
    </location>
</feature>
<name>A0AAV2HNJ0_LYMST</name>
<evidence type="ECO:0000313" key="4">
    <source>
        <dbReference type="Proteomes" id="UP001497497"/>
    </source>
</evidence>
<feature type="compositionally biased region" description="Polar residues" evidence="2">
    <location>
        <begin position="27"/>
        <end position="43"/>
    </location>
</feature>
<protein>
    <submittedName>
        <fullName evidence="3">Uncharacterized protein</fullName>
    </submittedName>
</protein>
<comment type="caution">
    <text evidence="3">The sequence shown here is derived from an EMBL/GenBank/DDBJ whole genome shotgun (WGS) entry which is preliminary data.</text>
</comment>
<dbReference type="EMBL" id="CAXITT010000187">
    <property type="protein sequence ID" value="CAL1534953.1"/>
    <property type="molecule type" value="Genomic_DNA"/>
</dbReference>
<evidence type="ECO:0000256" key="2">
    <source>
        <dbReference type="SAM" id="MobiDB-lite"/>
    </source>
</evidence>
<feature type="compositionally biased region" description="Basic and acidic residues" evidence="2">
    <location>
        <begin position="81"/>
        <end position="90"/>
    </location>
</feature>
<sequence>MSLGMKKDSVPSKEEGELSDEDDAEENISNGSKRNIHSTSNSLIIRRESSSKHISSRYGFSEIHNRHTDGGSKSKRRDAKSRRAEAETSRRSHRFTYDSGSRFRERADFRQTAVVDSHTPSKIWENRRFRASSVKPATLPRESKPQGPKTVSSADTMLYNSTNGDATAEGEDELALLEKKQELIRDQLKHLEEEERKANELSENSLGGNTIGFVTTQIEDTVSSDHIVTTVPVTENNIGAEEDMDEQELRRLALASSERHNRLLALEPSIANLGFGAGEEISIVDVPDAEPDLPEPEIVVVEEDEECVVTDKTSSLTNNVEGQKEAGETSHKAKKPTRKKKEKVEVKSTVVSL</sequence>
<feature type="compositionally biased region" description="Acidic residues" evidence="2">
    <location>
        <begin position="17"/>
        <end position="26"/>
    </location>
</feature>
<feature type="coiled-coil region" evidence="1">
    <location>
        <begin position="174"/>
        <end position="204"/>
    </location>
</feature>
<evidence type="ECO:0000313" key="3">
    <source>
        <dbReference type="EMBL" id="CAL1534953.1"/>
    </source>
</evidence>
<feature type="compositionally biased region" description="Basic and acidic residues" evidence="2">
    <location>
        <begin position="63"/>
        <end position="72"/>
    </location>
</feature>
<feature type="compositionally biased region" description="Polar residues" evidence="2">
    <location>
        <begin position="312"/>
        <end position="321"/>
    </location>
</feature>
<keyword evidence="4" id="KW-1185">Reference proteome</keyword>
<keyword evidence="1" id="KW-0175">Coiled coil</keyword>
<evidence type="ECO:0000256" key="1">
    <source>
        <dbReference type="SAM" id="Coils"/>
    </source>
</evidence>
<dbReference type="Proteomes" id="UP001497497">
    <property type="component" value="Unassembled WGS sequence"/>
</dbReference>
<feature type="region of interest" description="Disordered" evidence="2">
    <location>
        <begin position="307"/>
        <end position="353"/>
    </location>
</feature>
<feature type="region of interest" description="Disordered" evidence="2">
    <location>
        <begin position="127"/>
        <end position="155"/>
    </location>
</feature>
<feature type="non-terminal residue" evidence="3">
    <location>
        <position position="353"/>
    </location>
</feature>
<feature type="compositionally biased region" description="Basic and acidic residues" evidence="2">
    <location>
        <begin position="322"/>
        <end position="331"/>
    </location>
</feature>
<feature type="region of interest" description="Disordered" evidence="2">
    <location>
        <begin position="1"/>
        <end position="101"/>
    </location>
</feature>
<feature type="compositionally biased region" description="Basic residues" evidence="2">
    <location>
        <begin position="332"/>
        <end position="341"/>
    </location>
</feature>
<proteinExistence type="predicted"/>
<organism evidence="3 4">
    <name type="scientific">Lymnaea stagnalis</name>
    <name type="common">Great pond snail</name>
    <name type="synonym">Helix stagnalis</name>
    <dbReference type="NCBI Taxonomy" id="6523"/>
    <lineage>
        <taxon>Eukaryota</taxon>
        <taxon>Metazoa</taxon>
        <taxon>Spiralia</taxon>
        <taxon>Lophotrochozoa</taxon>
        <taxon>Mollusca</taxon>
        <taxon>Gastropoda</taxon>
        <taxon>Heterobranchia</taxon>
        <taxon>Euthyneura</taxon>
        <taxon>Panpulmonata</taxon>
        <taxon>Hygrophila</taxon>
        <taxon>Lymnaeoidea</taxon>
        <taxon>Lymnaeidae</taxon>
        <taxon>Lymnaea</taxon>
    </lineage>
</organism>